<dbReference type="InterPro" id="IPR045596">
    <property type="entry name" value="DUF6459"/>
</dbReference>
<sequence length="198" mass="21091">MPAVRAPARPAVRLRAAPPLDPPFDDEAAPQTWAGDGPGQLALDFALTPGPDRRPAAHGAATDRRHDGGSGDHPAGLPPGALAAASPEARQAARRFLVACLEIFNGYRPIGHARQLSSRDDAEEIIEQLATGLRRINGHRGAGRRPEPVRLRSLRVCEPRRGVAEGAAALSARDRTWAMAFRLERRGGGWVGTAAHLL</sequence>
<feature type="compositionally biased region" description="Low complexity" evidence="1">
    <location>
        <begin position="74"/>
        <end position="86"/>
    </location>
</feature>
<dbReference type="Pfam" id="PF20060">
    <property type="entry name" value="DUF6459"/>
    <property type="match status" value="1"/>
</dbReference>
<dbReference type="RefSeq" id="WP_091555013.1">
    <property type="nucleotide sequence ID" value="NZ_FNPH01000003.1"/>
</dbReference>
<protein>
    <submittedName>
        <fullName evidence="2">Uncharacterized protein</fullName>
    </submittedName>
</protein>
<feature type="compositionally biased region" description="Basic and acidic residues" evidence="1">
    <location>
        <begin position="51"/>
        <end position="70"/>
    </location>
</feature>
<dbReference type="AlphaFoldDB" id="A0A1H3M455"/>
<gene>
    <name evidence="2" type="ORF">SAMN05444365_103202</name>
</gene>
<dbReference type="EMBL" id="FNPH01000003">
    <property type="protein sequence ID" value="SDY70805.1"/>
    <property type="molecule type" value="Genomic_DNA"/>
</dbReference>
<evidence type="ECO:0000313" key="3">
    <source>
        <dbReference type="Proteomes" id="UP000242415"/>
    </source>
</evidence>
<dbReference type="STRING" id="405436.SAMN05444365_103202"/>
<dbReference type="Proteomes" id="UP000242415">
    <property type="component" value="Unassembled WGS sequence"/>
</dbReference>
<reference evidence="3" key="1">
    <citation type="submission" date="2016-10" db="EMBL/GenBank/DDBJ databases">
        <authorList>
            <person name="Varghese N."/>
            <person name="Submissions S."/>
        </authorList>
    </citation>
    <scope>NUCLEOTIDE SEQUENCE [LARGE SCALE GENOMIC DNA]</scope>
    <source>
        <strain evidence="3">DSM 45245</strain>
    </source>
</reference>
<evidence type="ECO:0000313" key="2">
    <source>
        <dbReference type="EMBL" id="SDY70805.1"/>
    </source>
</evidence>
<organism evidence="2 3">
    <name type="scientific">Micromonospora pattaloongensis</name>
    <dbReference type="NCBI Taxonomy" id="405436"/>
    <lineage>
        <taxon>Bacteria</taxon>
        <taxon>Bacillati</taxon>
        <taxon>Actinomycetota</taxon>
        <taxon>Actinomycetes</taxon>
        <taxon>Micromonosporales</taxon>
        <taxon>Micromonosporaceae</taxon>
        <taxon>Micromonospora</taxon>
    </lineage>
</organism>
<accession>A0A1H3M455</accession>
<name>A0A1H3M455_9ACTN</name>
<feature type="compositionally biased region" description="Low complexity" evidence="1">
    <location>
        <begin position="1"/>
        <end position="18"/>
    </location>
</feature>
<dbReference type="OrthoDB" id="3483459at2"/>
<feature type="region of interest" description="Disordered" evidence="1">
    <location>
        <begin position="1"/>
        <end position="86"/>
    </location>
</feature>
<evidence type="ECO:0000256" key="1">
    <source>
        <dbReference type="SAM" id="MobiDB-lite"/>
    </source>
</evidence>
<keyword evidence="3" id="KW-1185">Reference proteome</keyword>
<proteinExistence type="predicted"/>